<accession>A0ACC2P0S4</accession>
<reference evidence="1" key="1">
    <citation type="submission" date="2023-04" db="EMBL/GenBank/DDBJ databases">
        <title>A chromosome-level genome assembly of the parasitoid wasp Eretmocerus hayati.</title>
        <authorList>
            <person name="Zhong Y."/>
            <person name="Liu S."/>
            <person name="Liu Y."/>
        </authorList>
    </citation>
    <scope>NUCLEOTIDE SEQUENCE</scope>
    <source>
        <strain evidence="1">ZJU_SS_LIU_2023</strain>
    </source>
</reference>
<dbReference type="Proteomes" id="UP001239111">
    <property type="component" value="Chromosome 2"/>
</dbReference>
<name>A0ACC2P0S4_9HYME</name>
<protein>
    <submittedName>
        <fullName evidence="1">Uncharacterized protein</fullName>
    </submittedName>
</protein>
<comment type="caution">
    <text evidence="1">The sequence shown here is derived from an EMBL/GenBank/DDBJ whole genome shotgun (WGS) entry which is preliminary data.</text>
</comment>
<gene>
    <name evidence="1" type="ORF">QAD02_012223</name>
</gene>
<keyword evidence="2" id="KW-1185">Reference proteome</keyword>
<organism evidence="1 2">
    <name type="scientific">Eretmocerus hayati</name>
    <dbReference type="NCBI Taxonomy" id="131215"/>
    <lineage>
        <taxon>Eukaryota</taxon>
        <taxon>Metazoa</taxon>
        <taxon>Ecdysozoa</taxon>
        <taxon>Arthropoda</taxon>
        <taxon>Hexapoda</taxon>
        <taxon>Insecta</taxon>
        <taxon>Pterygota</taxon>
        <taxon>Neoptera</taxon>
        <taxon>Endopterygota</taxon>
        <taxon>Hymenoptera</taxon>
        <taxon>Apocrita</taxon>
        <taxon>Proctotrupomorpha</taxon>
        <taxon>Chalcidoidea</taxon>
        <taxon>Aphelinidae</taxon>
        <taxon>Aphelininae</taxon>
        <taxon>Eretmocerus</taxon>
    </lineage>
</organism>
<proteinExistence type="predicted"/>
<dbReference type="EMBL" id="CM056742">
    <property type="protein sequence ID" value="KAJ8676436.1"/>
    <property type="molecule type" value="Genomic_DNA"/>
</dbReference>
<evidence type="ECO:0000313" key="1">
    <source>
        <dbReference type="EMBL" id="KAJ8676436.1"/>
    </source>
</evidence>
<evidence type="ECO:0000313" key="2">
    <source>
        <dbReference type="Proteomes" id="UP001239111"/>
    </source>
</evidence>
<sequence>MAEAPWLAVIPAARLQPRSTGHRGPPAPNKAPAKPDEGSGGGAPKPPAPPNKAAEVEAVLAALLANCMGLVKPEDGPDDEPDPSSFLSSFSRFRPNLILRLAPPPPILF</sequence>